<feature type="transmembrane region" description="Helical" evidence="7">
    <location>
        <begin position="207"/>
        <end position="228"/>
    </location>
</feature>
<keyword evidence="3 7" id="KW-0812">Transmembrane</keyword>
<evidence type="ECO:0000256" key="7">
    <source>
        <dbReference type="SAM" id="Phobius"/>
    </source>
</evidence>
<feature type="transmembrane region" description="Helical" evidence="7">
    <location>
        <begin position="320"/>
        <end position="341"/>
    </location>
</feature>
<dbReference type="STRING" id="153971.AWC19_00025"/>
<feature type="transmembrane region" description="Helical" evidence="7">
    <location>
        <begin position="53"/>
        <end position="71"/>
    </location>
</feature>
<evidence type="ECO:0000256" key="2">
    <source>
        <dbReference type="ARBA" id="ARBA00022475"/>
    </source>
</evidence>
<keyword evidence="5 7" id="KW-0472">Membrane</keyword>
<feature type="transmembrane region" description="Helical" evidence="7">
    <location>
        <begin position="249"/>
        <end position="272"/>
    </location>
</feature>
<dbReference type="Proteomes" id="UP000193529">
    <property type="component" value="Unassembled WGS sequence"/>
</dbReference>
<evidence type="ECO:0000256" key="4">
    <source>
        <dbReference type="ARBA" id="ARBA00022989"/>
    </source>
</evidence>
<comment type="subcellular location">
    <subcellularLocation>
        <location evidence="1">Cell membrane</location>
        <topology evidence="1">Multi-pass membrane protein</topology>
    </subcellularLocation>
</comment>
<comment type="caution">
    <text evidence="8">The sequence shown here is derived from an EMBL/GenBank/DDBJ whole genome shotgun (WGS) entry which is preliminary data.</text>
</comment>
<evidence type="ECO:0000256" key="6">
    <source>
        <dbReference type="SAM" id="MobiDB-lite"/>
    </source>
</evidence>
<organism evidence="8 9">
    <name type="scientific">Mycobacterium palustre</name>
    <dbReference type="NCBI Taxonomy" id="153971"/>
    <lineage>
        <taxon>Bacteria</taxon>
        <taxon>Bacillati</taxon>
        <taxon>Actinomycetota</taxon>
        <taxon>Actinomycetes</taxon>
        <taxon>Mycobacteriales</taxon>
        <taxon>Mycobacteriaceae</taxon>
        <taxon>Mycobacterium</taxon>
        <taxon>Mycobacterium simiae complex</taxon>
    </lineage>
</organism>
<keyword evidence="9" id="KW-1185">Reference proteome</keyword>
<evidence type="ECO:0000313" key="9">
    <source>
        <dbReference type="Proteomes" id="UP000193529"/>
    </source>
</evidence>
<dbReference type="EMBL" id="LQPJ01000001">
    <property type="protein sequence ID" value="ORW34975.1"/>
    <property type="molecule type" value="Genomic_DNA"/>
</dbReference>
<feature type="transmembrane region" description="Helical" evidence="7">
    <location>
        <begin position="416"/>
        <end position="440"/>
    </location>
</feature>
<dbReference type="Pfam" id="PF13440">
    <property type="entry name" value="Polysacc_synt_3"/>
    <property type="match status" value="1"/>
</dbReference>
<feature type="transmembrane region" description="Helical" evidence="7">
    <location>
        <begin position="113"/>
        <end position="138"/>
    </location>
</feature>
<evidence type="ECO:0008006" key="10">
    <source>
        <dbReference type="Google" id="ProtNLM"/>
    </source>
</evidence>
<evidence type="ECO:0000256" key="1">
    <source>
        <dbReference type="ARBA" id="ARBA00004651"/>
    </source>
</evidence>
<evidence type="ECO:0000256" key="3">
    <source>
        <dbReference type="ARBA" id="ARBA00022692"/>
    </source>
</evidence>
<feature type="transmembrane region" description="Helical" evidence="7">
    <location>
        <begin position="77"/>
        <end position="101"/>
    </location>
</feature>
<sequence>MNHPLVESGDRSDAQDGPAAQHEAPAGRRRQRLSVERGDKLVRSSLFLSSNKVGGAILAFAFWFVIARIFTPEEVGIATSLINSAAMISFLSMCGLDITIIRFHTTAREPNALITQSFAIVSLVAAVMAAGYVLLVPFYEPSLGFVRSNILYAVGVVFGSVLGSVSMLTDAVFIAARKTEYNLYINCLLHGLARIVMLFLLTSLGAYGIFGSTLVGYLVAVIVSLFYMARATAFRFDFRLRGGITRHQVGFSGNGYVASIFTMLPRTILPLIALHALGNADAGYYYLTFQMATVIYWLATGVGEALLSEGASDESQLPKLLRRSAVLSMVLIFPSVLALWLAGPDLLVLFGHNYVEHGSELVSVLALGALPVTVNTWGGFLLRLTGQMRSLILASFACAAISLGLAQVWAHRGLVWLGWAWFVGNMAGAVWVVAALALHYRYRTRRRGSKTRVSTAGRPAECRHADEDCRCAPS</sequence>
<dbReference type="InterPro" id="IPR050833">
    <property type="entry name" value="Poly_Biosynth_Transport"/>
</dbReference>
<feature type="transmembrane region" description="Helical" evidence="7">
    <location>
        <begin position="361"/>
        <end position="384"/>
    </location>
</feature>
<dbReference type="AlphaFoldDB" id="A0A1X2A1U9"/>
<feature type="transmembrane region" description="Helical" evidence="7">
    <location>
        <begin position="183"/>
        <end position="201"/>
    </location>
</feature>
<feature type="region of interest" description="Disordered" evidence="6">
    <location>
        <begin position="1"/>
        <end position="32"/>
    </location>
</feature>
<feature type="transmembrane region" description="Helical" evidence="7">
    <location>
        <begin position="284"/>
        <end position="308"/>
    </location>
</feature>
<gene>
    <name evidence="8" type="ORF">AWC19_00025</name>
</gene>
<protein>
    <recommendedName>
        <fullName evidence="10">Polysaccharide biosynthesis protein C-terminal domain-containing protein</fullName>
    </recommendedName>
</protein>
<keyword evidence="2" id="KW-1003">Cell membrane</keyword>
<dbReference type="PANTHER" id="PTHR30250:SF11">
    <property type="entry name" value="O-ANTIGEN TRANSPORTER-RELATED"/>
    <property type="match status" value="1"/>
</dbReference>
<evidence type="ECO:0000256" key="5">
    <source>
        <dbReference type="ARBA" id="ARBA00023136"/>
    </source>
</evidence>
<feature type="transmembrane region" description="Helical" evidence="7">
    <location>
        <begin position="391"/>
        <end position="410"/>
    </location>
</feature>
<proteinExistence type="predicted"/>
<evidence type="ECO:0000313" key="8">
    <source>
        <dbReference type="EMBL" id="ORW34975.1"/>
    </source>
</evidence>
<accession>A0A1X2A1U9</accession>
<feature type="transmembrane region" description="Helical" evidence="7">
    <location>
        <begin position="150"/>
        <end position="176"/>
    </location>
</feature>
<dbReference type="PANTHER" id="PTHR30250">
    <property type="entry name" value="PST FAMILY PREDICTED COLANIC ACID TRANSPORTER"/>
    <property type="match status" value="1"/>
</dbReference>
<reference evidence="8 9" key="1">
    <citation type="submission" date="2016-01" db="EMBL/GenBank/DDBJ databases">
        <title>The new phylogeny of the genus Mycobacterium.</title>
        <authorList>
            <person name="Tarcisio F."/>
            <person name="Conor M."/>
            <person name="Antonella G."/>
            <person name="Elisabetta G."/>
            <person name="Giulia F.S."/>
            <person name="Sara T."/>
            <person name="Anna F."/>
            <person name="Clotilde B."/>
            <person name="Roberto B."/>
            <person name="Veronica D.S."/>
            <person name="Fabio R."/>
            <person name="Monica P."/>
            <person name="Olivier J."/>
            <person name="Enrico T."/>
            <person name="Nicola S."/>
        </authorList>
    </citation>
    <scope>NUCLEOTIDE SEQUENCE [LARGE SCALE GENOMIC DNA]</scope>
    <source>
        <strain evidence="8 9">DSM 44572</strain>
    </source>
</reference>
<dbReference type="GO" id="GO:0005886">
    <property type="term" value="C:plasma membrane"/>
    <property type="evidence" value="ECO:0007669"/>
    <property type="project" value="UniProtKB-SubCell"/>
</dbReference>
<name>A0A1X2A1U9_9MYCO</name>
<keyword evidence="4 7" id="KW-1133">Transmembrane helix</keyword>